<sequence>MINIKLEHLKYYIMVNAQEYINQNFPKYVQEIVAINKNLEGDLDLSDYPNLTHVDVGLNSQLRSLKLDSSNRINYMSIYNTGINNFSFLSELPNVQSICLPRTGDLIGEVSGNAYIAQVIRSIYREKNQKLEKLGQENHQFRELSQHLFPNRPYNFLEFQFEVARLKYQELAPQVRSKKIELEQLITNAKNKAEVSFATIIDLFLGTQKQIVEQGNNGDFVQGQLIAYQNVLQTKLAQEELQTLLNKQTELCQLENHLANLKLIIKQD</sequence>
<accession>A0A2Z6RXV0</accession>
<protein>
    <submittedName>
        <fullName evidence="1">Uncharacterized protein</fullName>
    </submittedName>
</protein>
<evidence type="ECO:0000313" key="1">
    <source>
        <dbReference type="EMBL" id="GBC07826.1"/>
    </source>
</evidence>
<evidence type="ECO:0000313" key="2">
    <source>
        <dbReference type="Proteomes" id="UP000247702"/>
    </source>
</evidence>
<organism evidence="1 2">
    <name type="scientific">Rhizophagus clarus</name>
    <dbReference type="NCBI Taxonomy" id="94130"/>
    <lineage>
        <taxon>Eukaryota</taxon>
        <taxon>Fungi</taxon>
        <taxon>Fungi incertae sedis</taxon>
        <taxon>Mucoromycota</taxon>
        <taxon>Glomeromycotina</taxon>
        <taxon>Glomeromycetes</taxon>
        <taxon>Glomerales</taxon>
        <taxon>Glomeraceae</taxon>
        <taxon>Rhizophagus</taxon>
    </lineage>
</organism>
<proteinExistence type="predicted"/>
<dbReference type="Proteomes" id="UP000247702">
    <property type="component" value="Unassembled WGS sequence"/>
</dbReference>
<dbReference type="AlphaFoldDB" id="A0A2Z6RXV0"/>
<dbReference type="EMBL" id="BEXD01004172">
    <property type="protein sequence ID" value="GBC07826.1"/>
    <property type="molecule type" value="Genomic_DNA"/>
</dbReference>
<keyword evidence="2" id="KW-1185">Reference proteome</keyword>
<name>A0A2Z6RXV0_9GLOM</name>
<dbReference type="InterPro" id="IPR032675">
    <property type="entry name" value="LRR_dom_sf"/>
</dbReference>
<reference evidence="1 2" key="1">
    <citation type="submission" date="2017-11" db="EMBL/GenBank/DDBJ databases">
        <title>The genome of Rhizophagus clarus HR1 reveals common genetic basis of auxotrophy among arbuscular mycorrhizal fungi.</title>
        <authorList>
            <person name="Kobayashi Y."/>
        </authorList>
    </citation>
    <scope>NUCLEOTIDE SEQUENCE [LARGE SCALE GENOMIC DNA]</scope>
    <source>
        <strain evidence="1 2">HR1</strain>
    </source>
</reference>
<gene>
    <name evidence="1" type="ORF">RclHR1_07710010</name>
</gene>
<comment type="caution">
    <text evidence="1">The sequence shown here is derived from an EMBL/GenBank/DDBJ whole genome shotgun (WGS) entry which is preliminary data.</text>
</comment>
<dbReference type="Gene3D" id="3.80.10.10">
    <property type="entry name" value="Ribonuclease Inhibitor"/>
    <property type="match status" value="1"/>
</dbReference>